<evidence type="ECO:0000313" key="8">
    <source>
        <dbReference type="Proteomes" id="UP000598174"/>
    </source>
</evidence>
<dbReference type="EMBL" id="BOMM01000076">
    <property type="protein sequence ID" value="GIE16022.1"/>
    <property type="molecule type" value="Genomic_DNA"/>
</dbReference>
<comment type="caution">
    <text evidence="7">The sequence shown here is derived from an EMBL/GenBank/DDBJ whole genome shotgun (WGS) entry which is preliminary data.</text>
</comment>
<feature type="chain" id="PRO_5039006902" evidence="5">
    <location>
        <begin position="27"/>
        <end position="530"/>
    </location>
</feature>
<keyword evidence="3 7" id="KW-0378">Hydrolase</keyword>
<accession>A0A919MQ66</accession>
<dbReference type="PANTHER" id="PTHR43248">
    <property type="entry name" value="2-SUCCINYL-6-HYDROXY-2,4-CYCLOHEXADIENE-1-CARBOXYLATE SYNTHASE"/>
    <property type="match status" value="1"/>
</dbReference>
<dbReference type="Pfam" id="PF00561">
    <property type="entry name" value="Abhydrolase_1"/>
    <property type="match status" value="1"/>
</dbReference>
<keyword evidence="2 5" id="KW-0732">Signal</keyword>
<dbReference type="PANTHER" id="PTHR43248:SF29">
    <property type="entry name" value="TRIPEPTIDYL AMINOPEPTIDASE"/>
    <property type="match status" value="1"/>
</dbReference>
<dbReference type="Proteomes" id="UP000598174">
    <property type="component" value="Unassembled WGS sequence"/>
</dbReference>
<evidence type="ECO:0000256" key="1">
    <source>
        <dbReference type="ARBA" id="ARBA00010088"/>
    </source>
</evidence>
<dbReference type="InterPro" id="IPR051601">
    <property type="entry name" value="Serine_prot/Carboxylest_S33"/>
</dbReference>
<keyword evidence="8" id="KW-1185">Reference proteome</keyword>
<evidence type="ECO:0000256" key="4">
    <source>
        <dbReference type="SAM" id="MobiDB-lite"/>
    </source>
</evidence>
<feature type="compositionally biased region" description="Polar residues" evidence="4">
    <location>
        <begin position="521"/>
        <end position="530"/>
    </location>
</feature>
<feature type="signal peptide" evidence="5">
    <location>
        <begin position="1"/>
        <end position="26"/>
    </location>
</feature>
<evidence type="ECO:0000256" key="2">
    <source>
        <dbReference type="ARBA" id="ARBA00022729"/>
    </source>
</evidence>
<evidence type="ECO:0000256" key="5">
    <source>
        <dbReference type="SAM" id="SignalP"/>
    </source>
</evidence>
<feature type="region of interest" description="Disordered" evidence="4">
    <location>
        <begin position="350"/>
        <end position="378"/>
    </location>
</feature>
<dbReference type="Gene3D" id="3.40.50.1820">
    <property type="entry name" value="alpha/beta hydrolase"/>
    <property type="match status" value="1"/>
</dbReference>
<reference evidence="7" key="1">
    <citation type="submission" date="2021-01" db="EMBL/GenBank/DDBJ databases">
        <title>Whole genome shotgun sequence of Actinoplanes ferrugineus NBRC 15555.</title>
        <authorList>
            <person name="Komaki H."/>
            <person name="Tamura T."/>
        </authorList>
    </citation>
    <scope>NUCLEOTIDE SEQUENCE</scope>
    <source>
        <strain evidence="7">NBRC 15555</strain>
    </source>
</reference>
<dbReference type="AlphaFoldDB" id="A0A919MQ66"/>
<dbReference type="InterPro" id="IPR000073">
    <property type="entry name" value="AB_hydrolase_1"/>
</dbReference>
<dbReference type="InterPro" id="IPR029058">
    <property type="entry name" value="AB_hydrolase_fold"/>
</dbReference>
<feature type="region of interest" description="Disordered" evidence="4">
    <location>
        <begin position="506"/>
        <end position="530"/>
    </location>
</feature>
<proteinExistence type="inferred from homology"/>
<dbReference type="GO" id="GO:0016787">
    <property type="term" value="F:hydrolase activity"/>
    <property type="evidence" value="ECO:0007669"/>
    <property type="project" value="UniProtKB-KW"/>
</dbReference>
<evidence type="ECO:0000256" key="3">
    <source>
        <dbReference type="ARBA" id="ARBA00022801"/>
    </source>
</evidence>
<organism evidence="7 8">
    <name type="scientific">Paractinoplanes ferrugineus</name>
    <dbReference type="NCBI Taxonomy" id="113564"/>
    <lineage>
        <taxon>Bacteria</taxon>
        <taxon>Bacillati</taxon>
        <taxon>Actinomycetota</taxon>
        <taxon>Actinomycetes</taxon>
        <taxon>Micromonosporales</taxon>
        <taxon>Micromonosporaceae</taxon>
        <taxon>Paractinoplanes</taxon>
    </lineage>
</organism>
<sequence length="530" mass="56315">MTGFRSVSAGAALTLTVGLLGPPAAAAAAPSAISWAPCPTYSAEALHAMVPPDKLTRFAELLARLECGTVAVPLDYRAPHGRLITVALTRLKAQDQAHRLGSLALNPGGPGGSGYLMPVQLLTMGEATGIDKRYDLIGFDPRGVGYSTAVDCPPPARDPGPEPAGPLTKEAARRTYDAQVQDNAACGRSDPAFLSRLTTADVARDLDRIRSGLRERKLNFLGISWGTWLGAVYRSEFPDRVGRMFLDSVAIPRFTLPAFENGRAAAAERNALRMAAWIAERDDVYGFGRTAGRVRAAIIALRTDYDAHPRRFTDVPEPLDGDLVAVSASQDAPVWPLAAKVMAELRDATGPAAPPTVKEVVGDPGAPAEPPADLPEQSNRTMNRAAFCNEDPARLDFEADWAGYRQRLADNPMTGLNHSFSAGCAGWPLPVQPVRLRPGTSSLVLSGHKFETPSPYEWTGQTQAIVGGRVYTVRDDVHGSVLQVPGCAADLVTYFDTGRIDGGCAGVPVPTGTDEPAVRSLSRTGTGSWS</sequence>
<evidence type="ECO:0000259" key="6">
    <source>
        <dbReference type="Pfam" id="PF00561"/>
    </source>
</evidence>
<dbReference type="SUPFAM" id="SSF53474">
    <property type="entry name" value="alpha/beta-Hydrolases"/>
    <property type="match status" value="1"/>
</dbReference>
<comment type="similarity">
    <text evidence="1">Belongs to the peptidase S33 family.</text>
</comment>
<gene>
    <name evidence="7" type="ORF">Afe05nite_78620</name>
</gene>
<dbReference type="RefSeq" id="WP_239118542.1">
    <property type="nucleotide sequence ID" value="NZ_BAAABP010000023.1"/>
</dbReference>
<name>A0A919MQ66_9ACTN</name>
<evidence type="ECO:0000313" key="7">
    <source>
        <dbReference type="EMBL" id="GIE16022.1"/>
    </source>
</evidence>
<feature type="domain" description="AB hydrolase-1" evidence="6">
    <location>
        <begin position="105"/>
        <end position="258"/>
    </location>
</feature>
<protein>
    <submittedName>
        <fullName evidence="7">Alpha/beta hydrolase</fullName>
    </submittedName>
</protein>